<keyword evidence="2" id="KW-0719">Serine esterase</keyword>
<evidence type="ECO:0000256" key="3">
    <source>
        <dbReference type="ARBA" id="ARBA00022723"/>
    </source>
</evidence>
<evidence type="ECO:0000313" key="9">
    <source>
        <dbReference type="EMBL" id="OMP83047.1"/>
    </source>
</evidence>
<dbReference type="PANTHER" id="PTHR33938:SF8">
    <property type="entry name" value="CARBOXYLIC ESTER HYDROLASE"/>
    <property type="match status" value="1"/>
</dbReference>
<evidence type="ECO:0000313" key="10">
    <source>
        <dbReference type="Proteomes" id="UP000190776"/>
    </source>
</evidence>
<keyword evidence="7" id="KW-1015">Disulfide bond</keyword>
<dbReference type="InterPro" id="IPR011118">
    <property type="entry name" value="Tannase/feruloyl_esterase"/>
</dbReference>
<keyword evidence="4 8" id="KW-0732">Signal</keyword>
<feature type="chain" id="PRO_5011812441" description="Carboxylic ester hydrolase" evidence="8">
    <location>
        <begin position="24"/>
        <end position="545"/>
    </location>
</feature>
<dbReference type="OrthoDB" id="3039123at2759"/>
<evidence type="ECO:0000256" key="5">
    <source>
        <dbReference type="ARBA" id="ARBA00022801"/>
    </source>
</evidence>
<dbReference type="InterPro" id="IPR029058">
    <property type="entry name" value="AB_hydrolase_fold"/>
</dbReference>
<feature type="signal peptide" evidence="8">
    <location>
        <begin position="1"/>
        <end position="23"/>
    </location>
</feature>
<dbReference type="GO" id="GO:0046872">
    <property type="term" value="F:metal ion binding"/>
    <property type="evidence" value="ECO:0007669"/>
    <property type="project" value="UniProtKB-KW"/>
</dbReference>
<evidence type="ECO:0000256" key="6">
    <source>
        <dbReference type="ARBA" id="ARBA00022837"/>
    </source>
</evidence>
<dbReference type="SUPFAM" id="SSF53474">
    <property type="entry name" value="alpha/beta-Hydrolases"/>
    <property type="match status" value="1"/>
</dbReference>
<evidence type="ECO:0000256" key="4">
    <source>
        <dbReference type="ARBA" id="ARBA00022729"/>
    </source>
</evidence>
<keyword evidence="5 8" id="KW-0378">Hydrolase</keyword>
<dbReference type="Pfam" id="PF07519">
    <property type="entry name" value="Tannase"/>
    <property type="match status" value="1"/>
</dbReference>
<evidence type="ECO:0000256" key="2">
    <source>
        <dbReference type="ARBA" id="ARBA00022487"/>
    </source>
</evidence>
<dbReference type="Gene3D" id="3.40.50.1820">
    <property type="entry name" value="alpha/beta hydrolase"/>
    <property type="match status" value="1"/>
</dbReference>
<dbReference type="EMBL" id="MSZU01000111">
    <property type="protein sequence ID" value="OMP83047.1"/>
    <property type="molecule type" value="Genomic_DNA"/>
</dbReference>
<evidence type="ECO:0000256" key="1">
    <source>
        <dbReference type="ARBA" id="ARBA00006249"/>
    </source>
</evidence>
<dbReference type="PANTHER" id="PTHR33938">
    <property type="entry name" value="FERULOYL ESTERASE B-RELATED"/>
    <property type="match status" value="1"/>
</dbReference>
<sequence length="545" mass="57626">MASKLLLSFAIALASSHIPSASCAPTNVTSQCSPSTFAFPDLFGAELVHISASEVLNYSAVSVEPGLITGRRYTVDFCNVTVTYTHPGWNDTINVEAWLPLKGWNDRLMALGGGGYSTGMGSLYLTQAVSSGFAAIDTDGGHESGQVAAQSLDWALSSPGNVNLYLLEDYASRALIDMTVIGKAVTQDYYSAAPEYSYFTGCSGGGRQGAMLAQRYPEGYDGILAVSPALNIENFIPAGFWATHVMQTLGVYPPPCEIAAYTQAAIDACDMLDGVADGIISAPRSCGFTAHSIVGQDFSCDNTTRQFTAAAATIVEAAWNGPRSASGNSGWFGVGKDSDLTSTYIITSCADDNTNCTSPASELLSGWIKVLSAKDPNFDAAAMTDDDFFAYLRASEQQYHSMMSAADPDLSAFRAAGGKMITWHGLSDGVIPVNGTAMYYEQAMQLDSAVDDFYRFFEAPGLGHCNGGVGPVPEGALDQLMAWVEDGVVPETLDTVGDGEQTGILCPYPLQQTYNGGDAKNASSFSCTKRAGGDEERLADQITFL</sequence>
<accession>A0A1S8B690</accession>
<name>A0A1S8B690_9PEZI</name>
<evidence type="ECO:0000256" key="7">
    <source>
        <dbReference type="ARBA" id="ARBA00023157"/>
    </source>
</evidence>
<comment type="similarity">
    <text evidence="1 8">Belongs to the tannase family.</text>
</comment>
<dbReference type="STRING" id="420778.A0A1S8B690"/>
<organism evidence="9 10">
    <name type="scientific">Diplodia seriata</name>
    <dbReference type="NCBI Taxonomy" id="420778"/>
    <lineage>
        <taxon>Eukaryota</taxon>
        <taxon>Fungi</taxon>
        <taxon>Dikarya</taxon>
        <taxon>Ascomycota</taxon>
        <taxon>Pezizomycotina</taxon>
        <taxon>Dothideomycetes</taxon>
        <taxon>Dothideomycetes incertae sedis</taxon>
        <taxon>Botryosphaeriales</taxon>
        <taxon>Botryosphaeriaceae</taxon>
        <taxon>Diplodia</taxon>
    </lineage>
</organism>
<reference evidence="9 10" key="1">
    <citation type="submission" date="2017-01" db="EMBL/GenBank/DDBJ databases">
        <title>Draft genome sequence of Diplodia seriata F98.1, a fungal species involved in grapevine trunk diseases.</title>
        <authorList>
            <person name="Robert-Siegwald G."/>
            <person name="Vallet J."/>
            <person name="Abou-Mansour E."/>
            <person name="Xu J."/>
            <person name="Rey P."/>
            <person name="Bertsch C."/>
            <person name="Rego C."/>
            <person name="Larignon P."/>
            <person name="Fontaine F."/>
            <person name="Lebrun M.-H."/>
        </authorList>
    </citation>
    <scope>NUCLEOTIDE SEQUENCE [LARGE SCALE GENOMIC DNA]</scope>
    <source>
        <strain evidence="9 10">F98.1</strain>
    </source>
</reference>
<comment type="caution">
    <text evidence="9">The sequence shown here is derived from an EMBL/GenBank/DDBJ whole genome shotgun (WGS) entry which is preliminary data.</text>
</comment>
<protein>
    <recommendedName>
        <fullName evidence="8">Carboxylic ester hydrolase</fullName>
        <ecNumber evidence="8">3.1.1.-</ecNumber>
    </recommendedName>
</protein>
<proteinExistence type="inferred from homology"/>
<dbReference type="GO" id="GO:0030600">
    <property type="term" value="F:feruloyl esterase activity"/>
    <property type="evidence" value="ECO:0007669"/>
    <property type="project" value="UniProtKB-ARBA"/>
</dbReference>
<keyword evidence="6" id="KW-0106">Calcium</keyword>
<evidence type="ECO:0000256" key="8">
    <source>
        <dbReference type="RuleBase" id="RU361238"/>
    </source>
</evidence>
<dbReference type="AlphaFoldDB" id="A0A1S8B690"/>
<dbReference type="EC" id="3.1.1.-" evidence="8"/>
<dbReference type="Proteomes" id="UP000190776">
    <property type="component" value="Unassembled WGS sequence"/>
</dbReference>
<keyword evidence="3" id="KW-0479">Metal-binding</keyword>
<gene>
    <name evidence="9" type="ORF">BK809_0004428</name>
</gene>